<evidence type="ECO:0000313" key="1">
    <source>
        <dbReference type="EMBL" id="MFC6870869.1"/>
    </source>
</evidence>
<sequence length="153" mass="16397">MSTSIEVYSTSLYDGDEANGVANILAVLLEQNFVNFPNRIRIARRMPRPVAIYSTDTDTSATIVFAKDEAVIYNGIVGRPSVLVKATVDQITNVSQLKMIGSGLIPVGFFTKRGMGVLGQILAHKLVVKGLLTHTVTALQLIALLSVVGKQPG</sequence>
<name>A0ABW2C9Y2_9PSEU</name>
<proteinExistence type="predicted"/>
<keyword evidence="2" id="KW-1185">Reference proteome</keyword>
<accession>A0ABW2C9Y2</accession>
<evidence type="ECO:0008006" key="3">
    <source>
        <dbReference type="Google" id="ProtNLM"/>
    </source>
</evidence>
<comment type="caution">
    <text evidence="1">The sequence shown here is derived from an EMBL/GenBank/DDBJ whole genome shotgun (WGS) entry which is preliminary data.</text>
</comment>
<reference evidence="2" key="1">
    <citation type="journal article" date="2019" name="Int. J. Syst. Evol. Microbiol.">
        <title>The Global Catalogue of Microorganisms (GCM) 10K type strain sequencing project: providing services to taxonomists for standard genome sequencing and annotation.</title>
        <authorList>
            <consortium name="The Broad Institute Genomics Platform"/>
            <consortium name="The Broad Institute Genome Sequencing Center for Infectious Disease"/>
            <person name="Wu L."/>
            <person name="Ma J."/>
        </authorList>
    </citation>
    <scope>NUCLEOTIDE SEQUENCE [LARGE SCALE GENOMIC DNA]</scope>
    <source>
        <strain evidence="2">KCTC 32255</strain>
    </source>
</reference>
<dbReference type="RefSeq" id="WP_345399039.1">
    <property type="nucleotide sequence ID" value="NZ_BAABLA010000080.1"/>
</dbReference>
<protein>
    <recommendedName>
        <fullName evidence="3">Virion structural protein</fullName>
    </recommendedName>
</protein>
<organism evidence="1 2">
    <name type="scientific">Haloechinothrix salitolerans</name>
    <dbReference type="NCBI Taxonomy" id="926830"/>
    <lineage>
        <taxon>Bacteria</taxon>
        <taxon>Bacillati</taxon>
        <taxon>Actinomycetota</taxon>
        <taxon>Actinomycetes</taxon>
        <taxon>Pseudonocardiales</taxon>
        <taxon>Pseudonocardiaceae</taxon>
        <taxon>Haloechinothrix</taxon>
    </lineage>
</organism>
<dbReference type="EMBL" id="JBHSXX010000001">
    <property type="protein sequence ID" value="MFC6870869.1"/>
    <property type="molecule type" value="Genomic_DNA"/>
</dbReference>
<dbReference type="Proteomes" id="UP001596337">
    <property type="component" value="Unassembled WGS sequence"/>
</dbReference>
<gene>
    <name evidence="1" type="ORF">ACFQGD_27450</name>
</gene>
<evidence type="ECO:0000313" key="2">
    <source>
        <dbReference type="Proteomes" id="UP001596337"/>
    </source>
</evidence>